<comment type="subcellular location">
    <subcellularLocation>
        <location evidence="1">Membrane</location>
        <topology evidence="1">Multi-pass membrane protein</topology>
    </subcellularLocation>
</comment>
<accession>A0A1R0Y8R1</accession>
<evidence type="ECO:0000256" key="2">
    <source>
        <dbReference type="ARBA" id="ARBA00009773"/>
    </source>
</evidence>
<evidence type="ECO:0000313" key="7">
    <source>
        <dbReference type="EMBL" id="OMD43666.1"/>
    </source>
</evidence>
<feature type="transmembrane region" description="Helical" evidence="6">
    <location>
        <begin position="219"/>
        <end position="236"/>
    </location>
</feature>
<keyword evidence="4 6" id="KW-1133">Transmembrane helix</keyword>
<sequence length="355" mass="39648">MEQWSQSKWFRWMIGVLLSLIILYFVWLLRPMLQGIFVFLKAILAPFLAAMIISYVLNPVVSMLAGRKMPRSVAVLLIYAVFLTAIAVIAINLIPMFIEQLEELNEHLPEMTLQAQGLMRHMNSRLIPPGVEMGMNNWFFQLESRLAEGISNFLDNIGTTINVLFNAFIVPFLVFYILKDFDVFERTVVSCLPRARRKSIVTLLKDIDDALGNYIRGQFLVCIIIGVLAYIGYAIIGMPYALLFASVVAVFNIVPYMGPFLGAAPAIVMASTVSFRLVLLVAVVNTVCQIVESNIISPQVVGKKLHLHPLLIIFALLVGGELAGMIGLILAVPFFAAGKVVIQHFMTYLIKRKPV</sequence>
<evidence type="ECO:0000256" key="3">
    <source>
        <dbReference type="ARBA" id="ARBA00022692"/>
    </source>
</evidence>
<feature type="transmembrane region" description="Helical" evidence="6">
    <location>
        <begin position="12"/>
        <end position="30"/>
    </location>
</feature>
<keyword evidence="3 6" id="KW-0812">Transmembrane</keyword>
<dbReference type="OrthoDB" id="9793390at2"/>
<proteinExistence type="inferred from homology"/>
<feature type="transmembrane region" description="Helical" evidence="6">
    <location>
        <begin position="73"/>
        <end position="98"/>
    </location>
</feature>
<feature type="transmembrane region" description="Helical" evidence="6">
    <location>
        <begin position="36"/>
        <end position="61"/>
    </location>
</feature>
<reference evidence="7 8" key="1">
    <citation type="submission" date="2016-10" db="EMBL/GenBank/DDBJ databases">
        <title>Paenibacillus species isolates.</title>
        <authorList>
            <person name="Beno S.M."/>
        </authorList>
    </citation>
    <scope>NUCLEOTIDE SEQUENCE [LARGE SCALE GENOMIC DNA]</scope>
    <source>
        <strain evidence="7 8">FSL H7-0710</strain>
    </source>
</reference>
<dbReference type="AlphaFoldDB" id="A0A1R0Y8R1"/>
<dbReference type="EMBL" id="MPTC01000002">
    <property type="protein sequence ID" value="OMD43666.1"/>
    <property type="molecule type" value="Genomic_DNA"/>
</dbReference>
<evidence type="ECO:0000256" key="4">
    <source>
        <dbReference type="ARBA" id="ARBA00022989"/>
    </source>
</evidence>
<evidence type="ECO:0000256" key="5">
    <source>
        <dbReference type="ARBA" id="ARBA00023136"/>
    </source>
</evidence>
<dbReference type="InterPro" id="IPR002549">
    <property type="entry name" value="AI-2E-like"/>
</dbReference>
<feature type="transmembrane region" description="Helical" evidence="6">
    <location>
        <begin position="312"/>
        <end position="342"/>
    </location>
</feature>
<dbReference type="PANTHER" id="PTHR21716:SF15">
    <property type="entry name" value="TRANSPORT PROTEIN YRRI-RELATED"/>
    <property type="match status" value="1"/>
</dbReference>
<dbReference type="Pfam" id="PF01594">
    <property type="entry name" value="AI-2E_transport"/>
    <property type="match status" value="1"/>
</dbReference>
<feature type="transmembrane region" description="Helical" evidence="6">
    <location>
        <begin position="242"/>
        <end position="261"/>
    </location>
</feature>
<gene>
    <name evidence="7" type="ORF">BSK52_04540</name>
</gene>
<dbReference type="GO" id="GO:0055085">
    <property type="term" value="P:transmembrane transport"/>
    <property type="evidence" value="ECO:0007669"/>
    <property type="project" value="TreeGrafter"/>
</dbReference>
<dbReference type="RefSeq" id="WP_042130433.1">
    <property type="nucleotide sequence ID" value="NZ_MPTC01000002.1"/>
</dbReference>
<dbReference type="PANTHER" id="PTHR21716">
    <property type="entry name" value="TRANSMEMBRANE PROTEIN"/>
    <property type="match status" value="1"/>
</dbReference>
<feature type="transmembrane region" description="Helical" evidence="6">
    <location>
        <begin position="157"/>
        <end position="178"/>
    </location>
</feature>
<dbReference type="Proteomes" id="UP000187439">
    <property type="component" value="Unassembled WGS sequence"/>
</dbReference>
<evidence type="ECO:0000256" key="6">
    <source>
        <dbReference type="SAM" id="Phobius"/>
    </source>
</evidence>
<comment type="caution">
    <text evidence="7">The sequence shown here is derived from an EMBL/GenBank/DDBJ whole genome shotgun (WGS) entry which is preliminary data.</text>
</comment>
<keyword evidence="5 6" id="KW-0472">Membrane</keyword>
<organism evidence="7 8">
    <name type="scientific">Paenibacillus odorifer</name>
    <dbReference type="NCBI Taxonomy" id="189426"/>
    <lineage>
        <taxon>Bacteria</taxon>
        <taxon>Bacillati</taxon>
        <taxon>Bacillota</taxon>
        <taxon>Bacilli</taxon>
        <taxon>Bacillales</taxon>
        <taxon>Paenibacillaceae</taxon>
        <taxon>Paenibacillus</taxon>
    </lineage>
</organism>
<name>A0A1R0Y8R1_9BACL</name>
<evidence type="ECO:0000313" key="8">
    <source>
        <dbReference type="Proteomes" id="UP000187439"/>
    </source>
</evidence>
<protein>
    <submittedName>
        <fullName evidence="7">AI-2E family transporter</fullName>
    </submittedName>
</protein>
<feature type="transmembrane region" description="Helical" evidence="6">
    <location>
        <begin position="273"/>
        <end position="292"/>
    </location>
</feature>
<comment type="similarity">
    <text evidence="2">Belongs to the autoinducer-2 exporter (AI-2E) (TC 2.A.86) family.</text>
</comment>
<evidence type="ECO:0000256" key="1">
    <source>
        <dbReference type="ARBA" id="ARBA00004141"/>
    </source>
</evidence>
<dbReference type="GO" id="GO:0016020">
    <property type="term" value="C:membrane"/>
    <property type="evidence" value="ECO:0007669"/>
    <property type="project" value="UniProtKB-SubCell"/>
</dbReference>